<dbReference type="PRINTS" id="PR00011">
    <property type="entry name" value="EGFLAMININ"/>
</dbReference>
<evidence type="ECO:0000313" key="13">
    <source>
        <dbReference type="Proteomes" id="UP001054945"/>
    </source>
</evidence>
<evidence type="ECO:0000256" key="8">
    <source>
        <dbReference type="ARBA" id="ARBA00023180"/>
    </source>
</evidence>
<keyword evidence="9 10" id="KW-0424">Laminin EGF-like domain</keyword>
<feature type="domain" description="Laminin EGF-like" evidence="11">
    <location>
        <begin position="57"/>
        <end position="102"/>
    </location>
</feature>
<accession>A0AAV4TPH4</accession>
<dbReference type="SMART" id="SM00180">
    <property type="entry name" value="EGF_Lam"/>
    <property type="match status" value="3"/>
</dbReference>
<proteinExistence type="predicted"/>
<evidence type="ECO:0000256" key="3">
    <source>
        <dbReference type="ARBA" id="ARBA00022530"/>
    </source>
</evidence>
<evidence type="ECO:0000256" key="7">
    <source>
        <dbReference type="ARBA" id="ARBA00023157"/>
    </source>
</evidence>
<protein>
    <submittedName>
        <fullName evidence="12">Laminin subunit alpha</fullName>
    </submittedName>
</protein>
<feature type="disulfide bond" evidence="10">
    <location>
        <begin position="120"/>
        <end position="129"/>
    </location>
</feature>
<dbReference type="GO" id="GO:0009888">
    <property type="term" value="P:tissue development"/>
    <property type="evidence" value="ECO:0007669"/>
    <property type="project" value="TreeGrafter"/>
</dbReference>
<evidence type="ECO:0000256" key="6">
    <source>
        <dbReference type="ARBA" id="ARBA00022869"/>
    </source>
</evidence>
<dbReference type="GO" id="GO:0007411">
    <property type="term" value="P:axon guidance"/>
    <property type="evidence" value="ECO:0007669"/>
    <property type="project" value="TreeGrafter"/>
</dbReference>
<dbReference type="PANTHER" id="PTHR10574:SF197">
    <property type="entry name" value="LAMININ SUBUNIT BETA-1 ISOFORM X1"/>
    <property type="match status" value="1"/>
</dbReference>
<dbReference type="GO" id="GO:0034446">
    <property type="term" value="P:substrate adhesion-dependent cell spreading"/>
    <property type="evidence" value="ECO:0007669"/>
    <property type="project" value="TreeGrafter"/>
</dbReference>
<dbReference type="GO" id="GO:0009887">
    <property type="term" value="P:animal organ morphogenesis"/>
    <property type="evidence" value="ECO:0007669"/>
    <property type="project" value="TreeGrafter"/>
</dbReference>
<dbReference type="PANTHER" id="PTHR10574">
    <property type="entry name" value="NETRIN/LAMININ-RELATED"/>
    <property type="match status" value="1"/>
</dbReference>
<evidence type="ECO:0000313" key="12">
    <source>
        <dbReference type="EMBL" id="GIY48488.1"/>
    </source>
</evidence>
<dbReference type="FunFam" id="2.10.25.10:FF:000189">
    <property type="entry name" value="Laminin subunit alpha 2"/>
    <property type="match status" value="1"/>
</dbReference>
<keyword evidence="13" id="KW-1185">Reference proteome</keyword>
<dbReference type="GO" id="GO:0016477">
    <property type="term" value="P:cell migration"/>
    <property type="evidence" value="ECO:0007669"/>
    <property type="project" value="TreeGrafter"/>
</dbReference>
<name>A0AAV4TPH4_CAEEX</name>
<dbReference type="GO" id="GO:0043256">
    <property type="term" value="C:laminin complex"/>
    <property type="evidence" value="ECO:0007669"/>
    <property type="project" value="TreeGrafter"/>
</dbReference>
<dbReference type="FunFam" id="2.10.25.10:FF:000083">
    <property type="entry name" value="Laminin subunit alpha"/>
    <property type="match status" value="1"/>
</dbReference>
<evidence type="ECO:0000256" key="2">
    <source>
        <dbReference type="ARBA" id="ARBA00022525"/>
    </source>
</evidence>
<dbReference type="CDD" id="cd00055">
    <property type="entry name" value="EGF_Lam"/>
    <property type="match status" value="3"/>
</dbReference>
<dbReference type="FunFam" id="2.10.25.10:FF:000090">
    <property type="entry name" value="laminin subunit alpha"/>
    <property type="match status" value="1"/>
</dbReference>
<evidence type="ECO:0000256" key="10">
    <source>
        <dbReference type="PROSITE-ProRule" id="PRU00460"/>
    </source>
</evidence>
<comment type="subcellular location">
    <subcellularLocation>
        <location evidence="1">Secreted</location>
        <location evidence="1">Extracellular space</location>
        <location evidence="1">Extracellular matrix</location>
        <location evidence="1">Basement membrane</location>
    </subcellularLocation>
</comment>
<evidence type="ECO:0000256" key="1">
    <source>
        <dbReference type="ARBA" id="ARBA00004302"/>
    </source>
</evidence>
<evidence type="ECO:0000256" key="4">
    <source>
        <dbReference type="ARBA" id="ARBA00022729"/>
    </source>
</evidence>
<keyword evidence="3" id="KW-0272">Extracellular matrix</keyword>
<evidence type="ECO:0000259" key="11">
    <source>
        <dbReference type="PROSITE" id="PS50027"/>
    </source>
</evidence>
<dbReference type="AlphaFoldDB" id="A0AAV4TPH4"/>
<evidence type="ECO:0000256" key="5">
    <source>
        <dbReference type="ARBA" id="ARBA00022737"/>
    </source>
</evidence>
<feature type="disulfide bond" evidence="10">
    <location>
        <begin position="57"/>
        <end position="69"/>
    </location>
</feature>
<feature type="disulfide bond" evidence="10">
    <location>
        <begin position="59"/>
        <end position="76"/>
    </location>
</feature>
<organism evidence="12 13">
    <name type="scientific">Caerostris extrusa</name>
    <name type="common">Bark spider</name>
    <name type="synonym">Caerostris bankana</name>
    <dbReference type="NCBI Taxonomy" id="172846"/>
    <lineage>
        <taxon>Eukaryota</taxon>
        <taxon>Metazoa</taxon>
        <taxon>Ecdysozoa</taxon>
        <taxon>Arthropoda</taxon>
        <taxon>Chelicerata</taxon>
        <taxon>Arachnida</taxon>
        <taxon>Araneae</taxon>
        <taxon>Araneomorphae</taxon>
        <taxon>Entelegynae</taxon>
        <taxon>Araneoidea</taxon>
        <taxon>Araneidae</taxon>
        <taxon>Caerostris</taxon>
    </lineage>
</organism>
<dbReference type="SUPFAM" id="SSF57196">
    <property type="entry name" value="EGF/Laminin"/>
    <property type="match status" value="3"/>
</dbReference>
<keyword evidence="5" id="KW-0677">Repeat</keyword>
<feature type="domain" description="Laminin EGF-like" evidence="11">
    <location>
        <begin position="103"/>
        <end position="147"/>
    </location>
</feature>
<comment type="caution">
    <text evidence="12">The sequence shown here is derived from an EMBL/GenBank/DDBJ whole genome shotgun (WGS) entry which is preliminary data.</text>
</comment>
<sequence>MNPSKDLLVRHHFLIYVGGPQIAFSGIFKINPSGSSRFCRDSAFALTSEYNNGALPCQCDTDGALSFECQEFGGACECRPHVIGRTCSQCRTGYFGFPNCKPCDCPSTAYCQPVTGQCICPPRVTGDRCDSCVPYTYGFDSIIGCEVKCNCHPLGVVNGNLQCDLETGQCQCKSNIVGRTCKNAKLVTGLFLIVNYVIVIYEAARKIFV</sequence>
<dbReference type="GO" id="GO:0070831">
    <property type="term" value="P:basement membrane assembly"/>
    <property type="evidence" value="ECO:0007669"/>
    <property type="project" value="TreeGrafter"/>
</dbReference>
<keyword evidence="8" id="KW-0325">Glycoprotein</keyword>
<keyword evidence="2" id="KW-0964">Secreted</keyword>
<keyword evidence="6" id="KW-0084">Basement membrane</keyword>
<dbReference type="InterPro" id="IPR050440">
    <property type="entry name" value="Laminin/Netrin_ECM"/>
</dbReference>
<dbReference type="PROSITE" id="PS50027">
    <property type="entry name" value="EGF_LAM_2"/>
    <property type="match status" value="2"/>
</dbReference>
<dbReference type="EMBL" id="BPLR01011718">
    <property type="protein sequence ID" value="GIY48488.1"/>
    <property type="molecule type" value="Genomic_DNA"/>
</dbReference>
<feature type="disulfide bond" evidence="10">
    <location>
        <begin position="78"/>
        <end position="87"/>
    </location>
</feature>
<gene>
    <name evidence="12" type="primary">LanA</name>
    <name evidence="12" type="ORF">CEXT_162301</name>
</gene>
<dbReference type="Gene3D" id="2.10.25.10">
    <property type="entry name" value="Laminin"/>
    <property type="match status" value="3"/>
</dbReference>
<reference evidence="12 13" key="1">
    <citation type="submission" date="2021-06" db="EMBL/GenBank/DDBJ databases">
        <title>Caerostris extrusa draft genome.</title>
        <authorList>
            <person name="Kono N."/>
            <person name="Arakawa K."/>
        </authorList>
    </citation>
    <scope>NUCLEOTIDE SEQUENCE [LARGE SCALE GENOMIC DNA]</scope>
</reference>
<keyword evidence="7 10" id="KW-1015">Disulfide bond</keyword>
<evidence type="ECO:0000256" key="9">
    <source>
        <dbReference type="ARBA" id="ARBA00023292"/>
    </source>
</evidence>
<dbReference type="InterPro" id="IPR002049">
    <property type="entry name" value="LE_dom"/>
</dbReference>
<dbReference type="PROSITE" id="PS01248">
    <property type="entry name" value="EGF_LAM_1"/>
    <property type="match status" value="1"/>
</dbReference>
<dbReference type="Pfam" id="PF00053">
    <property type="entry name" value="EGF_laminin"/>
    <property type="match status" value="2"/>
</dbReference>
<keyword evidence="4" id="KW-0732">Signal</keyword>
<comment type="caution">
    <text evidence="10">Lacks conserved residue(s) required for the propagation of feature annotation.</text>
</comment>
<dbReference type="Proteomes" id="UP001054945">
    <property type="component" value="Unassembled WGS sequence"/>
</dbReference>